<feature type="transmembrane region" description="Helical" evidence="3">
    <location>
        <begin position="176"/>
        <end position="198"/>
    </location>
</feature>
<feature type="compositionally biased region" description="Polar residues" evidence="2">
    <location>
        <begin position="1"/>
        <end position="22"/>
    </location>
</feature>
<gene>
    <name evidence="5" type="ORF">PIIN_07096</name>
</gene>
<dbReference type="PANTHER" id="PTHR10963">
    <property type="entry name" value="GLYCOSYL HYDROLASE-RELATED"/>
    <property type="match status" value="1"/>
</dbReference>
<proteinExistence type="inferred from homology"/>
<sequence>MDHNRPSSTSSQEQNPFASTHSDFPDSPSAAQNQFPFHTSGHQHHGSSSGYITHTPSSNSIHQRRNNAPNSRPGTVNSMSQATGDMLTFSPRARDPPPASFMGPPRIGSMASRDSAFAAPPIRQPSPSLNDNATRTKPAKAIPFKSTALVRDANGNANISKPWLEKKDPYVRISYWVTWSLFLILGLGGSGLAIFLSWRAFPKIPNYCPVFEDDFNSLDLNSWNHEIDLGGFGNHQFDMATADEKNSYVKDGKLYITPTLTGDVIGYDQLLDGPVFNLTGCTNTINDPQNGTIPNPDACGVQPNRTEGVMIPPIRSARLTTKGKHNIAYGKVTVRAKLPRGDWLWPAIWMLPEENFYGEWPMSGEID</sequence>
<name>G4TP99_SERID</name>
<dbReference type="InterPro" id="IPR013320">
    <property type="entry name" value="ConA-like_dom_sf"/>
</dbReference>
<dbReference type="InterPro" id="IPR000757">
    <property type="entry name" value="Beta-glucanase-like"/>
</dbReference>
<feature type="domain" description="GH16" evidence="4">
    <location>
        <begin position="196"/>
        <end position="367"/>
    </location>
</feature>
<dbReference type="OrthoDB" id="4781at2759"/>
<dbReference type="GO" id="GO:0005975">
    <property type="term" value="P:carbohydrate metabolic process"/>
    <property type="evidence" value="ECO:0007669"/>
    <property type="project" value="InterPro"/>
</dbReference>
<evidence type="ECO:0000313" key="5">
    <source>
        <dbReference type="EMBL" id="CCA73142.1"/>
    </source>
</evidence>
<keyword evidence="3" id="KW-1133">Transmembrane helix</keyword>
<keyword evidence="3" id="KW-0472">Membrane</keyword>
<dbReference type="PANTHER" id="PTHR10963:SF55">
    <property type="entry name" value="GLYCOSIDE HYDROLASE FAMILY 16 PROTEIN"/>
    <property type="match status" value="1"/>
</dbReference>
<keyword evidence="3" id="KW-0812">Transmembrane</keyword>
<dbReference type="STRING" id="1109443.G4TP99"/>
<accession>G4TP99</accession>
<evidence type="ECO:0000256" key="3">
    <source>
        <dbReference type="SAM" id="Phobius"/>
    </source>
</evidence>
<dbReference type="HOGENOM" id="CLU_755578_0_0_1"/>
<dbReference type="EMBL" id="CAFZ01000204">
    <property type="protein sequence ID" value="CCA73142.1"/>
    <property type="molecule type" value="Genomic_DNA"/>
</dbReference>
<organism evidence="5 6">
    <name type="scientific">Serendipita indica (strain DSM 11827)</name>
    <name type="common">Root endophyte fungus</name>
    <name type="synonym">Piriformospora indica</name>
    <dbReference type="NCBI Taxonomy" id="1109443"/>
    <lineage>
        <taxon>Eukaryota</taxon>
        <taxon>Fungi</taxon>
        <taxon>Dikarya</taxon>
        <taxon>Basidiomycota</taxon>
        <taxon>Agaricomycotina</taxon>
        <taxon>Agaricomycetes</taxon>
        <taxon>Sebacinales</taxon>
        <taxon>Serendipitaceae</taxon>
        <taxon>Serendipita</taxon>
    </lineage>
</organism>
<feature type="compositionally biased region" description="Polar residues" evidence="2">
    <location>
        <begin position="51"/>
        <end position="82"/>
    </location>
</feature>
<reference evidence="5 6" key="1">
    <citation type="journal article" date="2011" name="PLoS Pathog.">
        <title>Endophytic Life Strategies Decoded by Genome and Transcriptome Analyses of the Mutualistic Root Symbiont Piriformospora indica.</title>
        <authorList>
            <person name="Zuccaro A."/>
            <person name="Lahrmann U."/>
            <person name="Guldener U."/>
            <person name="Langen G."/>
            <person name="Pfiffi S."/>
            <person name="Biedenkopf D."/>
            <person name="Wong P."/>
            <person name="Samans B."/>
            <person name="Grimm C."/>
            <person name="Basiewicz M."/>
            <person name="Murat C."/>
            <person name="Martin F."/>
            <person name="Kogel K.H."/>
        </authorList>
    </citation>
    <scope>NUCLEOTIDE SEQUENCE [LARGE SCALE GENOMIC DNA]</scope>
    <source>
        <strain evidence="5 6">DSM 11827</strain>
    </source>
</reference>
<keyword evidence="6" id="KW-1185">Reference proteome</keyword>
<dbReference type="AlphaFoldDB" id="G4TP99"/>
<evidence type="ECO:0000256" key="2">
    <source>
        <dbReference type="SAM" id="MobiDB-lite"/>
    </source>
</evidence>
<dbReference type="GO" id="GO:0004553">
    <property type="term" value="F:hydrolase activity, hydrolyzing O-glycosyl compounds"/>
    <property type="evidence" value="ECO:0007669"/>
    <property type="project" value="InterPro"/>
</dbReference>
<dbReference type="InParanoid" id="G4TP99"/>
<feature type="region of interest" description="Disordered" evidence="2">
    <location>
        <begin position="1"/>
        <end position="82"/>
    </location>
</feature>
<dbReference type="PROSITE" id="PS51762">
    <property type="entry name" value="GH16_2"/>
    <property type="match status" value="1"/>
</dbReference>
<evidence type="ECO:0000259" key="4">
    <source>
        <dbReference type="PROSITE" id="PS51762"/>
    </source>
</evidence>
<evidence type="ECO:0000256" key="1">
    <source>
        <dbReference type="ARBA" id="ARBA00006865"/>
    </source>
</evidence>
<dbReference type="InterPro" id="IPR050546">
    <property type="entry name" value="Glycosyl_Hydrlase_16"/>
</dbReference>
<dbReference type="Proteomes" id="UP000007148">
    <property type="component" value="Unassembled WGS sequence"/>
</dbReference>
<dbReference type="eggNOG" id="ENOG502QRX5">
    <property type="taxonomic scope" value="Eukaryota"/>
</dbReference>
<feature type="non-terminal residue" evidence="5">
    <location>
        <position position="367"/>
    </location>
</feature>
<comment type="caution">
    <text evidence="5">The sequence shown here is derived from an EMBL/GenBank/DDBJ whole genome shotgun (WGS) entry which is preliminary data.</text>
</comment>
<protein>
    <submittedName>
        <fullName evidence="5">Related to beta-1,3-glucan binding protein</fullName>
    </submittedName>
</protein>
<comment type="similarity">
    <text evidence="1">Belongs to the glycosyl hydrolase 16 family.</text>
</comment>
<dbReference type="SUPFAM" id="SSF49899">
    <property type="entry name" value="Concanavalin A-like lectins/glucanases"/>
    <property type="match status" value="1"/>
</dbReference>
<dbReference type="Gene3D" id="2.60.120.200">
    <property type="match status" value="1"/>
</dbReference>
<evidence type="ECO:0000313" key="6">
    <source>
        <dbReference type="Proteomes" id="UP000007148"/>
    </source>
</evidence>